<reference evidence="1 2" key="1">
    <citation type="journal article" date="2021" name="Elife">
        <title>Chloroplast acquisition without the gene transfer in kleptoplastic sea slugs, Plakobranchus ocellatus.</title>
        <authorList>
            <person name="Maeda T."/>
            <person name="Takahashi S."/>
            <person name="Yoshida T."/>
            <person name="Shimamura S."/>
            <person name="Takaki Y."/>
            <person name="Nagai Y."/>
            <person name="Toyoda A."/>
            <person name="Suzuki Y."/>
            <person name="Arimoto A."/>
            <person name="Ishii H."/>
            <person name="Satoh N."/>
            <person name="Nishiyama T."/>
            <person name="Hasebe M."/>
            <person name="Maruyama T."/>
            <person name="Minagawa J."/>
            <person name="Obokata J."/>
            <person name="Shigenobu S."/>
        </authorList>
    </citation>
    <scope>NUCLEOTIDE SEQUENCE [LARGE SCALE GENOMIC DNA]</scope>
</reference>
<proteinExistence type="predicted"/>
<organism evidence="1 2">
    <name type="scientific">Plakobranchus ocellatus</name>
    <dbReference type="NCBI Taxonomy" id="259542"/>
    <lineage>
        <taxon>Eukaryota</taxon>
        <taxon>Metazoa</taxon>
        <taxon>Spiralia</taxon>
        <taxon>Lophotrochozoa</taxon>
        <taxon>Mollusca</taxon>
        <taxon>Gastropoda</taxon>
        <taxon>Heterobranchia</taxon>
        <taxon>Euthyneura</taxon>
        <taxon>Panpulmonata</taxon>
        <taxon>Sacoglossa</taxon>
        <taxon>Placobranchoidea</taxon>
        <taxon>Plakobranchidae</taxon>
        <taxon>Plakobranchus</taxon>
    </lineage>
</organism>
<dbReference type="EMBL" id="BLXT01006003">
    <property type="protein sequence ID" value="GFO28075.1"/>
    <property type="molecule type" value="Genomic_DNA"/>
</dbReference>
<dbReference type="Proteomes" id="UP000735302">
    <property type="component" value="Unassembled WGS sequence"/>
</dbReference>
<accession>A0AAV4C5T7</accession>
<comment type="caution">
    <text evidence="1">The sequence shown here is derived from an EMBL/GenBank/DDBJ whole genome shotgun (WGS) entry which is preliminary data.</text>
</comment>
<sequence>MRSHEITLHETNSGGQRPIWMSLFPQSQSRYYTDSPLPLRAYCTLTNASVTSEALTAATLSGATNIPSASAYSAECLNCHGTAPSAPLSCFEEFDKNRI</sequence>
<dbReference type="AlphaFoldDB" id="A0AAV4C5T7"/>
<gene>
    <name evidence="1" type="ORF">PoB_005458000</name>
</gene>
<name>A0AAV4C5T7_9GAST</name>
<keyword evidence="2" id="KW-1185">Reference proteome</keyword>
<protein>
    <submittedName>
        <fullName evidence="1">Uncharacterized protein</fullName>
    </submittedName>
</protein>
<evidence type="ECO:0000313" key="1">
    <source>
        <dbReference type="EMBL" id="GFO28075.1"/>
    </source>
</evidence>
<evidence type="ECO:0000313" key="2">
    <source>
        <dbReference type="Proteomes" id="UP000735302"/>
    </source>
</evidence>